<reference evidence="1 2" key="1">
    <citation type="submission" date="2012-06" db="EMBL/GenBank/DDBJ databases">
        <title>Finished chromosome of genome of Crinalium epipsammum PCC 9333.</title>
        <authorList>
            <consortium name="US DOE Joint Genome Institute"/>
            <person name="Gugger M."/>
            <person name="Coursin T."/>
            <person name="Rippka R."/>
            <person name="Tandeau De Marsac N."/>
            <person name="Huntemann M."/>
            <person name="Wei C.-L."/>
            <person name="Han J."/>
            <person name="Detter J.C."/>
            <person name="Han C."/>
            <person name="Tapia R."/>
            <person name="Davenport K."/>
            <person name="Daligault H."/>
            <person name="Erkkila T."/>
            <person name="Gu W."/>
            <person name="Munk A.C.C."/>
            <person name="Teshima H."/>
            <person name="Xu Y."/>
            <person name="Chain P."/>
            <person name="Chen A."/>
            <person name="Krypides N."/>
            <person name="Mavromatis K."/>
            <person name="Markowitz V."/>
            <person name="Szeto E."/>
            <person name="Ivanova N."/>
            <person name="Mikhailova N."/>
            <person name="Ovchinnikova G."/>
            <person name="Pagani I."/>
            <person name="Pati A."/>
            <person name="Goodwin L."/>
            <person name="Peters L."/>
            <person name="Pitluck S."/>
            <person name="Woyke T."/>
            <person name="Kerfeld C."/>
        </authorList>
    </citation>
    <scope>NUCLEOTIDE SEQUENCE [LARGE SCALE GENOMIC DNA]</scope>
    <source>
        <strain evidence="1 2">PCC 9333</strain>
    </source>
</reference>
<evidence type="ECO:0000313" key="1">
    <source>
        <dbReference type="EMBL" id="AFZ14252.1"/>
    </source>
</evidence>
<name>K9W3C5_9CYAN</name>
<dbReference type="KEGG" id="cep:Cri9333_3424"/>
<protein>
    <submittedName>
        <fullName evidence="1">Uncharacterized protein</fullName>
    </submittedName>
</protein>
<dbReference type="AlphaFoldDB" id="K9W3C5"/>
<organism evidence="1 2">
    <name type="scientific">Crinalium epipsammum PCC 9333</name>
    <dbReference type="NCBI Taxonomy" id="1173022"/>
    <lineage>
        <taxon>Bacteria</taxon>
        <taxon>Bacillati</taxon>
        <taxon>Cyanobacteriota</taxon>
        <taxon>Cyanophyceae</taxon>
        <taxon>Gomontiellales</taxon>
        <taxon>Gomontiellaceae</taxon>
        <taxon>Crinalium</taxon>
    </lineage>
</organism>
<dbReference type="Proteomes" id="UP000010472">
    <property type="component" value="Chromosome"/>
</dbReference>
<accession>K9W3C5</accession>
<dbReference type="STRING" id="1173022.Cri9333_3424"/>
<sequence length="33" mass="3830">MFFYQRIGVHIITDGMMGANRAIHYEGSRQMQA</sequence>
<proteinExistence type="predicted"/>
<gene>
    <name evidence="1" type="ORF">Cri9333_3424</name>
</gene>
<dbReference type="HOGENOM" id="CLU_3381445_0_0_3"/>
<evidence type="ECO:0000313" key="2">
    <source>
        <dbReference type="Proteomes" id="UP000010472"/>
    </source>
</evidence>
<keyword evidence="2" id="KW-1185">Reference proteome</keyword>
<dbReference type="EMBL" id="CP003620">
    <property type="protein sequence ID" value="AFZ14252.1"/>
    <property type="molecule type" value="Genomic_DNA"/>
</dbReference>